<dbReference type="EMBL" id="KN824294">
    <property type="protein sequence ID" value="KIM28279.1"/>
    <property type="molecule type" value="Genomic_DNA"/>
</dbReference>
<feature type="region of interest" description="Disordered" evidence="1">
    <location>
        <begin position="233"/>
        <end position="254"/>
    </location>
</feature>
<name>A0A0C3B823_SERVB</name>
<evidence type="ECO:0000313" key="2">
    <source>
        <dbReference type="EMBL" id="KIM28279.1"/>
    </source>
</evidence>
<organism evidence="2 3">
    <name type="scientific">Serendipita vermifera MAFF 305830</name>
    <dbReference type="NCBI Taxonomy" id="933852"/>
    <lineage>
        <taxon>Eukaryota</taxon>
        <taxon>Fungi</taxon>
        <taxon>Dikarya</taxon>
        <taxon>Basidiomycota</taxon>
        <taxon>Agaricomycotina</taxon>
        <taxon>Agaricomycetes</taxon>
        <taxon>Sebacinales</taxon>
        <taxon>Serendipitaceae</taxon>
        <taxon>Serendipita</taxon>
    </lineage>
</organism>
<dbReference type="HOGENOM" id="CLU_454288_0_0_1"/>
<feature type="compositionally biased region" description="Polar residues" evidence="1">
    <location>
        <begin position="245"/>
        <end position="254"/>
    </location>
</feature>
<reference evidence="2 3" key="1">
    <citation type="submission" date="2014-04" db="EMBL/GenBank/DDBJ databases">
        <authorList>
            <consortium name="DOE Joint Genome Institute"/>
            <person name="Kuo A."/>
            <person name="Zuccaro A."/>
            <person name="Kohler A."/>
            <person name="Nagy L.G."/>
            <person name="Floudas D."/>
            <person name="Copeland A."/>
            <person name="Barry K.W."/>
            <person name="Cichocki N."/>
            <person name="Veneault-Fourrey C."/>
            <person name="LaButti K."/>
            <person name="Lindquist E.A."/>
            <person name="Lipzen A."/>
            <person name="Lundell T."/>
            <person name="Morin E."/>
            <person name="Murat C."/>
            <person name="Sun H."/>
            <person name="Tunlid A."/>
            <person name="Henrissat B."/>
            <person name="Grigoriev I.V."/>
            <person name="Hibbett D.S."/>
            <person name="Martin F."/>
            <person name="Nordberg H.P."/>
            <person name="Cantor M.N."/>
            <person name="Hua S.X."/>
        </authorList>
    </citation>
    <scope>NUCLEOTIDE SEQUENCE [LARGE SCALE GENOMIC DNA]</scope>
    <source>
        <strain evidence="2 3">MAFF 305830</strain>
    </source>
</reference>
<dbReference type="AlphaFoldDB" id="A0A0C3B823"/>
<feature type="compositionally biased region" description="Polar residues" evidence="1">
    <location>
        <begin position="348"/>
        <end position="359"/>
    </location>
</feature>
<reference evidence="3" key="2">
    <citation type="submission" date="2015-01" db="EMBL/GenBank/DDBJ databases">
        <title>Evolutionary Origins and Diversification of the Mycorrhizal Mutualists.</title>
        <authorList>
            <consortium name="DOE Joint Genome Institute"/>
            <consortium name="Mycorrhizal Genomics Consortium"/>
            <person name="Kohler A."/>
            <person name="Kuo A."/>
            <person name="Nagy L.G."/>
            <person name="Floudas D."/>
            <person name="Copeland A."/>
            <person name="Barry K.W."/>
            <person name="Cichocki N."/>
            <person name="Veneault-Fourrey C."/>
            <person name="LaButti K."/>
            <person name="Lindquist E.A."/>
            <person name="Lipzen A."/>
            <person name="Lundell T."/>
            <person name="Morin E."/>
            <person name="Murat C."/>
            <person name="Riley R."/>
            <person name="Ohm R."/>
            <person name="Sun H."/>
            <person name="Tunlid A."/>
            <person name="Henrissat B."/>
            <person name="Grigoriev I.V."/>
            <person name="Hibbett D.S."/>
            <person name="Martin F."/>
        </authorList>
    </citation>
    <scope>NUCLEOTIDE SEQUENCE [LARGE SCALE GENOMIC DNA]</scope>
    <source>
        <strain evidence="3">MAFF 305830</strain>
    </source>
</reference>
<proteinExistence type="predicted"/>
<feature type="compositionally biased region" description="Pro residues" evidence="1">
    <location>
        <begin position="154"/>
        <end position="169"/>
    </location>
</feature>
<dbReference type="Proteomes" id="UP000054097">
    <property type="component" value="Unassembled WGS sequence"/>
</dbReference>
<feature type="compositionally biased region" description="Low complexity" evidence="1">
    <location>
        <begin position="365"/>
        <end position="387"/>
    </location>
</feature>
<accession>A0A0C3B823</accession>
<feature type="region of interest" description="Disordered" evidence="1">
    <location>
        <begin position="82"/>
        <end position="169"/>
    </location>
</feature>
<sequence length="601" mass="65124">MELHPFTFSIDKDDSTNFLPRRAAFPHPSTSLVPLKRPRSPQQNTNTIRRIRLKLNEQVASSTSTNGPLALKALGRELYDQSKVRERPTWSHSIITARKARPSDKTEGLSSDHAGPTSAQSRVIAESGSLWSPNEQELPHPRHVNESTLTRRPVPVPPNEVSKPPVPPPKLKLNVGLNEEGSSEAAKTLGRAINHRLDSLPEPLVGNDSPKSRSSSPMSLCSVEEVVIKCSSEPFEESRDRDNASSDSQSDVFSICSTPPEPCIELQSGNQTSGFSKPHLCALSEAPKRDGRSILLDKSEDVPSPIPGIDHDFEIIWERLRPTKQDVDKVSLELHLHTEISSEIPAHTPSSSEQRTSNPAPCPPTSDARATAVAAAPSPIISSSPSTGRVLSNSLGLTIVLPFDIVTPSSAHSRNLDALPTPIEDDEEIPSVIAYGTRDVIVDSSSLDDNNSLFDGELSEAADPVPVSPITARDIGLGRSINSRQLLTPSSLSPPPLQRSSVRVYSRHSIAPMRLPDDIRDDIYDEELKAQELTPSNNALSARLRREIKTIKAGSLSGRVQQGAPAMPTSSAPGLDAVMKNAAYALQYREKATKVAELEAV</sequence>
<feature type="region of interest" description="Disordered" evidence="1">
    <location>
        <begin position="199"/>
        <end position="219"/>
    </location>
</feature>
<gene>
    <name evidence="2" type="ORF">M408DRAFT_329614</name>
</gene>
<feature type="region of interest" description="Disordered" evidence="1">
    <location>
        <begin position="341"/>
        <end position="387"/>
    </location>
</feature>
<protein>
    <submittedName>
        <fullName evidence="2">Uncharacterized protein</fullName>
    </submittedName>
</protein>
<evidence type="ECO:0000313" key="3">
    <source>
        <dbReference type="Proteomes" id="UP000054097"/>
    </source>
</evidence>
<evidence type="ECO:0000256" key="1">
    <source>
        <dbReference type="SAM" id="MobiDB-lite"/>
    </source>
</evidence>
<keyword evidence="3" id="KW-1185">Reference proteome</keyword>